<comment type="caution">
    <text evidence="2">The sequence shown here is derived from an EMBL/GenBank/DDBJ whole genome shotgun (WGS) entry which is preliminary data.</text>
</comment>
<name>A0A560LCI5_9BRAD</name>
<dbReference type="NCBIfam" id="NF041402">
    <property type="entry name" value="XopAG"/>
    <property type="match status" value="1"/>
</dbReference>
<organism evidence="2 3">
    <name type="scientific">Bradyrhizobium macuxiense</name>
    <dbReference type="NCBI Taxonomy" id="1755647"/>
    <lineage>
        <taxon>Bacteria</taxon>
        <taxon>Pseudomonadati</taxon>
        <taxon>Pseudomonadota</taxon>
        <taxon>Alphaproteobacteria</taxon>
        <taxon>Hyphomicrobiales</taxon>
        <taxon>Nitrobacteraceae</taxon>
        <taxon>Bradyrhizobium</taxon>
    </lineage>
</organism>
<protein>
    <recommendedName>
        <fullName evidence="4">Type III effector HopG1</fullName>
    </recommendedName>
</protein>
<dbReference type="Proteomes" id="UP000321304">
    <property type="component" value="Unassembled WGS sequence"/>
</dbReference>
<evidence type="ECO:0008006" key="4">
    <source>
        <dbReference type="Google" id="ProtNLM"/>
    </source>
</evidence>
<dbReference type="AlphaFoldDB" id="A0A560LCI5"/>
<gene>
    <name evidence="2" type="ORF">FBZ93_111104</name>
</gene>
<feature type="region of interest" description="Disordered" evidence="1">
    <location>
        <begin position="17"/>
        <end position="48"/>
    </location>
</feature>
<proteinExistence type="predicted"/>
<feature type="compositionally biased region" description="Basic and acidic residues" evidence="1">
    <location>
        <begin position="34"/>
        <end position="48"/>
    </location>
</feature>
<evidence type="ECO:0000313" key="3">
    <source>
        <dbReference type="Proteomes" id="UP000321304"/>
    </source>
</evidence>
<dbReference type="EMBL" id="VITY01000011">
    <property type="protein sequence ID" value="TWB93065.1"/>
    <property type="molecule type" value="Genomic_DNA"/>
</dbReference>
<accession>A0A560LCI5</accession>
<keyword evidence="3" id="KW-1185">Reference proteome</keyword>
<reference evidence="2 3" key="1">
    <citation type="submission" date="2019-06" db="EMBL/GenBank/DDBJ databases">
        <title>Genomic Encyclopedia of Type Strains, Phase IV (KMG-V): Genome sequencing to study the core and pangenomes of soil and plant-associated prokaryotes.</title>
        <authorList>
            <person name="Whitman W."/>
        </authorList>
    </citation>
    <scope>NUCLEOTIDE SEQUENCE [LARGE SCALE GENOMIC DNA]</scope>
    <source>
        <strain evidence="2 3">BR 10355</strain>
    </source>
</reference>
<evidence type="ECO:0000313" key="2">
    <source>
        <dbReference type="EMBL" id="TWB93065.1"/>
    </source>
</evidence>
<evidence type="ECO:0000256" key="1">
    <source>
        <dbReference type="SAM" id="MobiDB-lite"/>
    </source>
</evidence>
<sequence length="489" mass="54401">MLALPEDGQSLAELYSRSMATPTGRRPALPPLGRGEHGGDGGKDGGRGEPKFARAVKYGLCLAGAGYAYDEVANDFFLSTTSLHDGKKGFTGNERLRLAQAEAREYSTRYHAASPEEQRLNERPLNPIRTCGNNMFVKMIDYRAATYVHVARLVDSRQAHESLALNLACMKGHLVKDECVAKYGPPKVPKDPDLTRSPLYDKKNKYALTGVLNEETGAYGYTSRSVTRPFVNKGVQHFRDALQSEKGLTFKQCTEKFEALICKDCGLGEDAQFAAGQAILNFRQVYADDAHWGHAEKVVMQTLSKQGLLSLTETDRIDASLMFEDPNKDPFKRNRSWIGPGLHQLDIWLHEMRSGCDPMLGEDLNHREIKDTKNLPVAHFKLNEQGNGFEDCSGMGDSFTCVNAVACINHARLMSGQPRLSREDVIVIIACLNAVYDDTTSIRHTLHEVARGCFAGAGYTIEDADEFYEEVCRKAAQEYYGGRNLSRRR</sequence>